<dbReference type="AlphaFoldDB" id="A0A9P1G683"/>
<reference evidence="3 4" key="2">
    <citation type="submission" date="2024-05" db="EMBL/GenBank/DDBJ databases">
        <authorList>
            <person name="Chen Y."/>
            <person name="Shah S."/>
            <person name="Dougan E. K."/>
            <person name="Thang M."/>
            <person name="Chan C."/>
        </authorList>
    </citation>
    <scope>NUCLEOTIDE SEQUENCE [LARGE SCALE GENOMIC DNA]</scope>
</reference>
<evidence type="ECO:0000256" key="1">
    <source>
        <dbReference type="SAM" id="SignalP"/>
    </source>
</evidence>
<dbReference type="EMBL" id="CAMXCT020002545">
    <property type="protein sequence ID" value="CAL1152172.1"/>
    <property type="molecule type" value="Genomic_DNA"/>
</dbReference>
<evidence type="ECO:0000313" key="4">
    <source>
        <dbReference type="Proteomes" id="UP001152797"/>
    </source>
</evidence>
<dbReference type="Gene3D" id="3.90.228.10">
    <property type="match status" value="1"/>
</dbReference>
<evidence type="ECO:0000313" key="3">
    <source>
        <dbReference type="EMBL" id="CAL4786109.1"/>
    </source>
</evidence>
<keyword evidence="4" id="KW-1185">Reference proteome</keyword>
<protein>
    <recommendedName>
        <fullName evidence="5">PARP catalytic domain-containing protein</fullName>
    </recommendedName>
</protein>
<keyword evidence="1" id="KW-0732">Signal</keyword>
<feature type="signal peptide" evidence="1">
    <location>
        <begin position="1"/>
        <end position="21"/>
    </location>
</feature>
<reference evidence="2" key="1">
    <citation type="submission" date="2022-10" db="EMBL/GenBank/DDBJ databases">
        <authorList>
            <person name="Chen Y."/>
            <person name="Dougan E. K."/>
            <person name="Chan C."/>
            <person name="Rhodes N."/>
            <person name="Thang M."/>
        </authorList>
    </citation>
    <scope>NUCLEOTIDE SEQUENCE</scope>
</reference>
<proteinExistence type="predicted"/>
<dbReference type="OrthoDB" id="439270at2759"/>
<organism evidence="2">
    <name type="scientific">Cladocopium goreaui</name>
    <dbReference type="NCBI Taxonomy" id="2562237"/>
    <lineage>
        <taxon>Eukaryota</taxon>
        <taxon>Sar</taxon>
        <taxon>Alveolata</taxon>
        <taxon>Dinophyceae</taxon>
        <taxon>Suessiales</taxon>
        <taxon>Symbiodiniaceae</taxon>
        <taxon>Cladocopium</taxon>
    </lineage>
</organism>
<comment type="caution">
    <text evidence="2">The sequence shown here is derived from an EMBL/GenBank/DDBJ whole genome shotgun (WGS) entry which is preliminary data.</text>
</comment>
<sequence length="241" mass="26613">MTRWFRSFFLAAVLAVIPSVAEIPDIEECEDPALQLSQLRATAKSTEAKEPNETQSTLSEDDILEAFMAAQPDYNDTEASDSSLPTLKSGGHHGIRHAGNIRTLYHQTSSWAGDQILKNGADQFQNDPSFRRGHIGFCGGGIYFALSPQATYGKAVGVDSNHGFIIEARVDLGRVHTKGFTCTTSVSCWAKPLKQTIQCLDRGFHGGHWQNEGYDSILFNPGDGGEYMIWDKNRVLSMRRV</sequence>
<dbReference type="EMBL" id="CAMXCT030002545">
    <property type="protein sequence ID" value="CAL4786109.1"/>
    <property type="molecule type" value="Genomic_DNA"/>
</dbReference>
<accession>A0A9P1G683</accession>
<evidence type="ECO:0000313" key="2">
    <source>
        <dbReference type="EMBL" id="CAI3998797.1"/>
    </source>
</evidence>
<dbReference type="Proteomes" id="UP001152797">
    <property type="component" value="Unassembled WGS sequence"/>
</dbReference>
<name>A0A9P1G683_9DINO</name>
<gene>
    <name evidence="2" type="ORF">C1SCF055_LOCUS25069</name>
</gene>
<dbReference type="SUPFAM" id="SSF56399">
    <property type="entry name" value="ADP-ribosylation"/>
    <property type="match status" value="1"/>
</dbReference>
<evidence type="ECO:0008006" key="5">
    <source>
        <dbReference type="Google" id="ProtNLM"/>
    </source>
</evidence>
<dbReference type="EMBL" id="CAMXCT010002545">
    <property type="protein sequence ID" value="CAI3998797.1"/>
    <property type="molecule type" value="Genomic_DNA"/>
</dbReference>
<feature type="chain" id="PRO_5043272563" description="PARP catalytic domain-containing protein" evidence="1">
    <location>
        <begin position="22"/>
        <end position="241"/>
    </location>
</feature>